<keyword evidence="3" id="KW-1185">Reference proteome</keyword>
<evidence type="ECO:0000259" key="1">
    <source>
        <dbReference type="Pfam" id="PF22292"/>
    </source>
</evidence>
<gene>
    <name evidence="2" type="ORF">GCM10017764_12650</name>
</gene>
<sequence length="75" mass="8795">MTIDELKRELMGKSFPDEVTISPDQVVFDVELFLKTQFIMLDLWKKDIEKSPAYIRLMRFREAIITKDENGNAAD</sequence>
<dbReference type="RefSeq" id="WP_373297915.1">
    <property type="nucleotide sequence ID" value="NZ_BNAF01000004.1"/>
</dbReference>
<dbReference type="EMBL" id="BNAF01000004">
    <property type="protein sequence ID" value="GHE31070.1"/>
    <property type="molecule type" value="Genomic_DNA"/>
</dbReference>
<comment type="caution">
    <text evidence="2">The sequence shown here is derived from an EMBL/GenBank/DDBJ whole genome shotgun (WGS) entry which is preliminary data.</text>
</comment>
<reference evidence="3" key="1">
    <citation type="journal article" date="2019" name="Int. J. Syst. Evol. Microbiol.">
        <title>The Global Catalogue of Microorganisms (GCM) 10K type strain sequencing project: providing services to taxonomists for standard genome sequencing and annotation.</title>
        <authorList>
            <consortium name="The Broad Institute Genomics Platform"/>
            <consortium name="The Broad Institute Genome Sequencing Center for Infectious Disease"/>
            <person name="Wu L."/>
            <person name="Ma J."/>
        </authorList>
    </citation>
    <scope>NUCLEOTIDE SEQUENCE [LARGE SCALE GENOMIC DNA]</scope>
    <source>
        <strain evidence="3">CGMCC 1.12966</strain>
    </source>
</reference>
<organism evidence="2 3">
    <name type="scientific">Sphingobacterium griseoflavum</name>
    <dbReference type="NCBI Taxonomy" id="1474952"/>
    <lineage>
        <taxon>Bacteria</taxon>
        <taxon>Pseudomonadati</taxon>
        <taxon>Bacteroidota</taxon>
        <taxon>Sphingobacteriia</taxon>
        <taxon>Sphingobacteriales</taxon>
        <taxon>Sphingobacteriaceae</taxon>
        <taxon>Sphingobacterium</taxon>
    </lineage>
</organism>
<dbReference type="InterPro" id="IPR054238">
    <property type="entry name" value="DUF6965"/>
</dbReference>
<dbReference type="Pfam" id="PF22292">
    <property type="entry name" value="DUF6965"/>
    <property type="match status" value="1"/>
</dbReference>
<proteinExistence type="predicted"/>
<feature type="domain" description="DUF6965" evidence="1">
    <location>
        <begin position="1"/>
        <end position="64"/>
    </location>
</feature>
<dbReference type="Proteomes" id="UP000620550">
    <property type="component" value="Unassembled WGS sequence"/>
</dbReference>
<protein>
    <recommendedName>
        <fullName evidence="1">DUF6965 domain-containing protein</fullName>
    </recommendedName>
</protein>
<accession>A0ABQ3HXV0</accession>
<evidence type="ECO:0000313" key="2">
    <source>
        <dbReference type="EMBL" id="GHE31070.1"/>
    </source>
</evidence>
<name>A0ABQ3HXV0_9SPHI</name>
<evidence type="ECO:0000313" key="3">
    <source>
        <dbReference type="Proteomes" id="UP000620550"/>
    </source>
</evidence>